<evidence type="ECO:0000313" key="2">
    <source>
        <dbReference type="EMBL" id="GAA4692840.1"/>
    </source>
</evidence>
<dbReference type="GO" id="GO:0008168">
    <property type="term" value="F:methyltransferase activity"/>
    <property type="evidence" value="ECO:0007669"/>
    <property type="project" value="UniProtKB-KW"/>
</dbReference>
<dbReference type="CDD" id="cd02440">
    <property type="entry name" value="AdoMet_MTases"/>
    <property type="match status" value="1"/>
</dbReference>
<dbReference type="Pfam" id="PF13649">
    <property type="entry name" value="Methyltransf_25"/>
    <property type="match status" value="1"/>
</dbReference>
<dbReference type="GO" id="GO:0032259">
    <property type="term" value="P:methylation"/>
    <property type="evidence" value="ECO:0007669"/>
    <property type="project" value="UniProtKB-KW"/>
</dbReference>
<feature type="domain" description="Methyltransferase" evidence="1">
    <location>
        <begin position="22"/>
        <end position="117"/>
    </location>
</feature>
<proteinExistence type="predicted"/>
<dbReference type="InterPro" id="IPR029063">
    <property type="entry name" value="SAM-dependent_MTases_sf"/>
</dbReference>
<dbReference type="SUPFAM" id="SSF53335">
    <property type="entry name" value="S-adenosyl-L-methionine-dependent methyltransferases"/>
    <property type="match status" value="1"/>
</dbReference>
<name>A0ABP8WNJ5_9PSEU</name>
<dbReference type="InterPro" id="IPR041698">
    <property type="entry name" value="Methyltransf_25"/>
</dbReference>
<keyword evidence="3" id="KW-1185">Reference proteome</keyword>
<sequence>MPVPERVAWAVDLLDPRAGERILEVGPGPGVAADLVCRRGARLLAVDRSAVATDRTLRRNADHVAAGLLEVRTAELAALDLPPGSFDAAFSVNVNVFWTRSADRELAVLRDALRPGGRLHVCFGPAGPQPPARITAAVGGALRAAGFDDVVVRSEPAGLALSSRRP</sequence>
<evidence type="ECO:0000313" key="3">
    <source>
        <dbReference type="Proteomes" id="UP001500325"/>
    </source>
</evidence>
<accession>A0ABP8WNJ5</accession>
<keyword evidence="2" id="KW-0489">Methyltransferase</keyword>
<reference evidence="3" key="1">
    <citation type="journal article" date="2019" name="Int. J. Syst. Evol. Microbiol.">
        <title>The Global Catalogue of Microorganisms (GCM) 10K type strain sequencing project: providing services to taxonomists for standard genome sequencing and annotation.</title>
        <authorList>
            <consortium name="The Broad Institute Genomics Platform"/>
            <consortium name="The Broad Institute Genome Sequencing Center for Infectious Disease"/>
            <person name="Wu L."/>
            <person name="Ma J."/>
        </authorList>
    </citation>
    <scope>NUCLEOTIDE SEQUENCE [LARGE SCALE GENOMIC DNA]</scope>
    <source>
        <strain evidence="3">JCM 18055</strain>
    </source>
</reference>
<evidence type="ECO:0000259" key="1">
    <source>
        <dbReference type="Pfam" id="PF13649"/>
    </source>
</evidence>
<dbReference type="Proteomes" id="UP001500325">
    <property type="component" value="Unassembled WGS sequence"/>
</dbReference>
<protein>
    <submittedName>
        <fullName evidence="2">Class I SAM-dependent methyltransferase</fullName>
    </submittedName>
</protein>
<dbReference type="RefSeq" id="WP_345381366.1">
    <property type="nucleotide sequence ID" value="NZ_BAABIC010000010.1"/>
</dbReference>
<organism evidence="2 3">
    <name type="scientific">Pseudonocardia yuanmonensis</name>
    <dbReference type="NCBI Taxonomy" id="1095914"/>
    <lineage>
        <taxon>Bacteria</taxon>
        <taxon>Bacillati</taxon>
        <taxon>Actinomycetota</taxon>
        <taxon>Actinomycetes</taxon>
        <taxon>Pseudonocardiales</taxon>
        <taxon>Pseudonocardiaceae</taxon>
        <taxon>Pseudonocardia</taxon>
    </lineage>
</organism>
<comment type="caution">
    <text evidence="2">The sequence shown here is derived from an EMBL/GenBank/DDBJ whole genome shotgun (WGS) entry which is preliminary data.</text>
</comment>
<dbReference type="EMBL" id="BAABIC010000010">
    <property type="protein sequence ID" value="GAA4692840.1"/>
    <property type="molecule type" value="Genomic_DNA"/>
</dbReference>
<dbReference type="Gene3D" id="3.40.50.150">
    <property type="entry name" value="Vaccinia Virus protein VP39"/>
    <property type="match status" value="1"/>
</dbReference>
<keyword evidence="2" id="KW-0808">Transferase</keyword>
<gene>
    <name evidence="2" type="ORF">GCM10023215_32510</name>
</gene>